<evidence type="ECO:0000259" key="9">
    <source>
        <dbReference type="Pfam" id="PF24538"/>
    </source>
</evidence>
<gene>
    <name evidence="13" type="ORF">HS088_TW02G00259</name>
</gene>
<dbReference type="Pfam" id="PF23704">
    <property type="entry name" value="WHD_GTF3C1_N"/>
    <property type="match status" value="1"/>
</dbReference>
<evidence type="ECO:0000259" key="7">
    <source>
        <dbReference type="Pfam" id="PF23704"/>
    </source>
</evidence>
<dbReference type="InterPro" id="IPR056020">
    <property type="entry name" value="DUF7599"/>
</dbReference>
<evidence type="ECO:0000259" key="11">
    <source>
        <dbReference type="Pfam" id="PF24657"/>
    </source>
</evidence>
<keyword evidence="2" id="KW-0597">Phosphoprotein</keyword>
<sequence length="1624" mass="181808">MGETLRNSPDLDHCTVGCSALLGVGCSCVRKIINSALEEICVQRTDGISLSTLWSRLDNDHGLSPGQKKALWANLLAVPTIQFHADKVAYSRTDPSIQCFEDAQKLGLKIIANQQLWDSFLGLYNTSTANANMPNMQRQALERIALARKNGITQSQLVKEFGTKGKNFFNPVRNLECQGLITRQSAVERTKQACSEGKVKNSSSVCTNLVHLRRYADHLGSQQKFDITREEHDLHALHNATEGDTSRDGSSAKCPKENVLIKDYVPAMKAICDKLEEETNQVLDISEIKRCLGYNGASSSHKAWKNICGRLKDDCIVEEINAKARGKVVPCLRLLKKFTPKNKSEAHIYGDEVLSKGQIVKFGRKSQISDHLVELPIDHQIYEMIDAAGSEGLLFVKVCERLGIDNKKNSSHLDNLEKRFGVCKQKEILNTAIANRVWTCKNFNLELPYALTSSSEISLIKNCDLDVDNLSVPGRSAQTLIKCGASTAEDGFATAENIDNREVDKKISDGPLSGGEAKHMLLSNDDTKRLVPQLGGTVPDADVGPVTATMEENDASVEIRLSSLNSTRNRSNNKRSYPPLTADGARRKQRILEHLQDQTFILKVELYKWLVSLEKSKGTKMCRKSMYRILNKLEEEGYCRCISLAVPAVRNYDSNRIIEVVLHPSVKTLTPKLHGEIHDRWRSFERQVRAEASCKMKDNESVSLVDVVQRNQEVGPSNALAVRLDKMFDNGFILGKMVRAKLLHCFLWDYLTSTPGWDDDLKDTSTSCLINLEAAIKAIPLELFLQVVGSTKKVDSMTEKDKIGLCLSDPHFQEYKHLHDTRTTGRVSILVNILQRLKLIGLVADGHSDDAVKVPHTTTVYSMELKAFIEEPPALFSMSSNYRFLDLCPRIRHDFIFSNRETIDQYWEILEYCYVAADRRAASRTFPGSAVREVSSHRSWASVWGMTADQRTEVLKHIKDGSPNEKPPYEKCQEIAKSLNLTLEQVLRIYSAKNRKRDRRCQFGLISNDQYQLAQNKCGSSSRKRKKDAEKRSLKHTRVDLSAQLGKVGLSGQQDNASQFIDEQNFSAASPAKCISHLQASHESETIQISENEQLNDKNENCPSSVSHYAASKMKQTPEKRFSWTAEADRQLIIQYVRHRVALGAKYNRICWASLSHLPAPPSFCRRRMALLKQDMKFRKALMRLCNIVSKRYEKYLEKIHNRSVNVDCGQYMQCSSGIGLKRNLLNDIEHKHGTSLKEELWDDFADEKIKVAFEKVLCCKNMAAIEASRRAGCFSRSQFPFHTGKRADKFSNWLQENEDDLMVKRVKLTADLQGGDIFHLFALVSSGELSILPLLPEEGVGEPEGLKSLQQSIDNFESCDGRREKGFPGIMLLVDRATTSRAKAVELFKNGKDSISELLNKAYEFHATSGHYTGNGPSHVHMNENANLVSNVPMAGDSGRSPLEALAGYSLDDIASEKSDAKLGMCLHGAHRVTILNHSKEAARPLDINQDNNMNESCLRDNVNVPEATDMDGCCAFSSADGTMNWPAYKTLASHILGIVMQNPGAKEDDIIRRMDKLNPQITRKLLEAMVLDKHLIVRNQRQSTSSGVPTILGSLIGSGFIGSSDSIYQKHFFANPVSISLL</sequence>
<dbReference type="Pfam" id="PF24655">
    <property type="entry name" value="DUF7645"/>
    <property type="match status" value="1"/>
</dbReference>
<feature type="domain" description="General transcription factor 3C polypeptide 1 winged-helix" evidence="7">
    <location>
        <begin position="31"/>
        <end position="124"/>
    </location>
</feature>
<dbReference type="InterPro" id="IPR007309">
    <property type="entry name" value="TFIIIC_Bblock-bd"/>
</dbReference>
<reference evidence="13 14" key="1">
    <citation type="journal article" date="2020" name="Nat. Commun.">
        <title>Genome of Tripterygium wilfordii and identification of cytochrome P450 involved in triptolide biosynthesis.</title>
        <authorList>
            <person name="Tu L."/>
            <person name="Su P."/>
            <person name="Zhang Z."/>
            <person name="Gao L."/>
            <person name="Wang J."/>
            <person name="Hu T."/>
            <person name="Zhou J."/>
            <person name="Zhang Y."/>
            <person name="Zhao Y."/>
            <person name="Liu Y."/>
            <person name="Song Y."/>
            <person name="Tong Y."/>
            <person name="Lu Y."/>
            <person name="Yang J."/>
            <person name="Xu C."/>
            <person name="Jia M."/>
            <person name="Peters R.J."/>
            <person name="Huang L."/>
            <person name="Gao W."/>
        </authorList>
    </citation>
    <scope>NUCLEOTIDE SEQUENCE [LARGE SCALE GENOMIC DNA]</scope>
    <source>
        <strain evidence="14">cv. XIE 37</strain>
        <tissue evidence="13">Leaf</tissue>
    </source>
</reference>
<organism evidence="13 14">
    <name type="scientific">Tripterygium wilfordii</name>
    <name type="common">Thunder God vine</name>
    <dbReference type="NCBI Taxonomy" id="458696"/>
    <lineage>
        <taxon>Eukaryota</taxon>
        <taxon>Viridiplantae</taxon>
        <taxon>Streptophyta</taxon>
        <taxon>Embryophyta</taxon>
        <taxon>Tracheophyta</taxon>
        <taxon>Spermatophyta</taxon>
        <taxon>Magnoliopsida</taxon>
        <taxon>eudicotyledons</taxon>
        <taxon>Gunneridae</taxon>
        <taxon>Pentapetalae</taxon>
        <taxon>rosids</taxon>
        <taxon>fabids</taxon>
        <taxon>Celastrales</taxon>
        <taxon>Celastraceae</taxon>
        <taxon>Tripterygium</taxon>
    </lineage>
</organism>
<dbReference type="InParanoid" id="A0A7J7DY97"/>
<evidence type="ECO:0000256" key="4">
    <source>
        <dbReference type="ARBA" id="ARBA00023163"/>
    </source>
</evidence>
<dbReference type="InterPro" id="IPR044210">
    <property type="entry name" value="Tfc3-like"/>
</dbReference>
<keyword evidence="14" id="KW-1185">Reference proteome</keyword>
<feature type="domain" description="DUF7599" evidence="9">
    <location>
        <begin position="262"/>
        <end position="345"/>
    </location>
</feature>
<feature type="domain" description="DUF7645" evidence="10">
    <location>
        <begin position="942"/>
        <end position="1002"/>
    </location>
</feature>
<keyword evidence="5" id="KW-0539">Nucleus</keyword>
<accession>A0A7J7DY97</accession>
<evidence type="ECO:0000256" key="5">
    <source>
        <dbReference type="ARBA" id="ARBA00023242"/>
    </source>
</evidence>
<feature type="domain" description="DUF7647" evidence="12">
    <location>
        <begin position="763"/>
        <end position="941"/>
    </location>
</feature>
<evidence type="ECO:0000259" key="10">
    <source>
        <dbReference type="Pfam" id="PF24655"/>
    </source>
</evidence>
<evidence type="ECO:0000256" key="3">
    <source>
        <dbReference type="ARBA" id="ARBA00023125"/>
    </source>
</evidence>
<dbReference type="Pfam" id="PF24658">
    <property type="entry name" value="DUF7647"/>
    <property type="match status" value="1"/>
</dbReference>
<keyword evidence="4" id="KW-0804">Transcription</keyword>
<dbReference type="Pfam" id="PF24657">
    <property type="entry name" value="DUF7646"/>
    <property type="match status" value="1"/>
</dbReference>
<dbReference type="PANTHER" id="PTHR15180:SF1">
    <property type="entry name" value="GENERAL TRANSCRIPTION FACTOR 3C POLYPEPTIDE 1"/>
    <property type="match status" value="1"/>
</dbReference>
<evidence type="ECO:0000313" key="14">
    <source>
        <dbReference type="Proteomes" id="UP000593562"/>
    </source>
</evidence>
<feature type="domain" description="B-block binding subunit of TFIIIC" evidence="6">
    <location>
        <begin position="134"/>
        <end position="217"/>
    </location>
</feature>
<dbReference type="Proteomes" id="UP000593562">
    <property type="component" value="Unassembled WGS sequence"/>
</dbReference>
<name>A0A7J7DY97_TRIWF</name>
<evidence type="ECO:0000313" key="13">
    <source>
        <dbReference type="EMBL" id="KAF5751249.1"/>
    </source>
</evidence>
<dbReference type="GO" id="GO:0005634">
    <property type="term" value="C:nucleus"/>
    <property type="evidence" value="ECO:0007669"/>
    <property type="project" value="UniProtKB-SubCell"/>
</dbReference>
<dbReference type="InterPro" id="IPR056062">
    <property type="entry name" value="DUF7645"/>
</dbReference>
<dbReference type="InterPro" id="IPR035625">
    <property type="entry name" value="Tfc3-like_eWH"/>
</dbReference>
<evidence type="ECO:0000259" key="8">
    <source>
        <dbReference type="Pfam" id="PF24101"/>
    </source>
</evidence>
<keyword evidence="3" id="KW-0238">DNA-binding</keyword>
<dbReference type="CDD" id="cd16169">
    <property type="entry name" value="Tau138_eWH"/>
    <property type="match status" value="1"/>
</dbReference>
<protein>
    <recommendedName>
        <fullName evidence="15">B-block binding subunit of TFIIIC</fullName>
    </recommendedName>
</protein>
<evidence type="ECO:0000259" key="12">
    <source>
        <dbReference type="Pfam" id="PF24658"/>
    </source>
</evidence>
<dbReference type="Pfam" id="PF24101">
    <property type="entry name" value="WHD_GTF3C1"/>
    <property type="match status" value="1"/>
</dbReference>
<dbReference type="GO" id="GO:0000127">
    <property type="term" value="C:transcription factor TFIIIC complex"/>
    <property type="evidence" value="ECO:0007669"/>
    <property type="project" value="InterPro"/>
</dbReference>
<dbReference type="InterPro" id="IPR056428">
    <property type="entry name" value="WH_GTF3C1"/>
</dbReference>
<dbReference type="GO" id="GO:0003677">
    <property type="term" value="F:DNA binding"/>
    <property type="evidence" value="ECO:0007669"/>
    <property type="project" value="UniProtKB-KW"/>
</dbReference>
<feature type="domain" description="DUF7646" evidence="11">
    <location>
        <begin position="363"/>
        <end position="446"/>
    </location>
</feature>
<dbReference type="EMBL" id="JAAARO010000002">
    <property type="protein sequence ID" value="KAF5751249.1"/>
    <property type="molecule type" value="Genomic_DNA"/>
</dbReference>
<feature type="domain" description="GTF3C1 extended winged-helix" evidence="8">
    <location>
        <begin position="580"/>
        <end position="689"/>
    </location>
</feature>
<dbReference type="Pfam" id="PF04182">
    <property type="entry name" value="B-block_TFIIIC"/>
    <property type="match status" value="1"/>
</dbReference>
<dbReference type="PANTHER" id="PTHR15180">
    <property type="entry name" value="GENERAL TRANSCRIPTION FACTOR 3C POLYPEPTIDE 1"/>
    <property type="match status" value="1"/>
</dbReference>
<evidence type="ECO:0000259" key="6">
    <source>
        <dbReference type="Pfam" id="PF04182"/>
    </source>
</evidence>
<evidence type="ECO:0000256" key="2">
    <source>
        <dbReference type="ARBA" id="ARBA00022553"/>
    </source>
</evidence>
<comment type="caution">
    <text evidence="13">The sequence shown here is derived from an EMBL/GenBank/DDBJ whole genome shotgun (WGS) entry which is preliminary data.</text>
</comment>
<comment type="subcellular location">
    <subcellularLocation>
        <location evidence="1">Nucleus</location>
    </subcellularLocation>
</comment>
<dbReference type="InterPro" id="IPR056467">
    <property type="entry name" value="eWH_GTF3C1"/>
</dbReference>
<dbReference type="PROSITE" id="PS51257">
    <property type="entry name" value="PROKAR_LIPOPROTEIN"/>
    <property type="match status" value="1"/>
</dbReference>
<dbReference type="GO" id="GO:0042791">
    <property type="term" value="P:5S class rRNA transcription by RNA polymerase III"/>
    <property type="evidence" value="ECO:0007669"/>
    <property type="project" value="TreeGrafter"/>
</dbReference>
<evidence type="ECO:0000256" key="1">
    <source>
        <dbReference type="ARBA" id="ARBA00004123"/>
    </source>
</evidence>
<dbReference type="InterPro" id="IPR056063">
    <property type="entry name" value="DUF7646"/>
</dbReference>
<evidence type="ECO:0008006" key="15">
    <source>
        <dbReference type="Google" id="ProtNLM"/>
    </source>
</evidence>
<dbReference type="GO" id="GO:0006384">
    <property type="term" value="P:transcription initiation at RNA polymerase III promoter"/>
    <property type="evidence" value="ECO:0007669"/>
    <property type="project" value="InterPro"/>
</dbReference>
<dbReference type="Pfam" id="PF24538">
    <property type="entry name" value="DUF7599"/>
    <property type="match status" value="1"/>
</dbReference>
<proteinExistence type="predicted"/>
<dbReference type="InterPro" id="IPR056064">
    <property type="entry name" value="DUF7647"/>
</dbReference>